<comment type="cofactor">
    <cofactor evidence="2">
        <name>Zn(2+)</name>
        <dbReference type="ChEBI" id="CHEBI:29105"/>
    </cofactor>
    <text evidence="2">Binds 1 zinc ion per subunit.</text>
</comment>
<comment type="caution">
    <text evidence="5">The sequence shown here is derived from an EMBL/GenBank/DDBJ whole genome shotgun (WGS) entry which is preliminary data.</text>
</comment>
<name>A0A4Q5LT62_9BACT</name>
<feature type="binding site" evidence="2">
    <location>
        <position position="381"/>
    </location>
    <ligand>
        <name>Zn(2+)</name>
        <dbReference type="ChEBI" id="CHEBI:29105"/>
        <note>catalytic</note>
    </ligand>
</feature>
<feature type="active site" description="Proton acceptor" evidence="1">
    <location>
        <position position="359"/>
    </location>
</feature>
<organism evidence="5 6">
    <name type="scientific">Emticicia agri</name>
    <dbReference type="NCBI Taxonomy" id="2492393"/>
    <lineage>
        <taxon>Bacteria</taxon>
        <taxon>Pseudomonadati</taxon>
        <taxon>Bacteroidota</taxon>
        <taxon>Cytophagia</taxon>
        <taxon>Cytophagales</taxon>
        <taxon>Leadbetterellaceae</taxon>
        <taxon>Emticicia</taxon>
    </lineage>
</organism>
<keyword evidence="6" id="KW-1185">Reference proteome</keyword>
<gene>
    <name evidence="5" type="ORF">EWM59_25365</name>
</gene>
<protein>
    <submittedName>
        <fullName evidence="5">M1 family peptidase</fullName>
    </submittedName>
</protein>
<proteinExistence type="predicted"/>
<evidence type="ECO:0000256" key="1">
    <source>
        <dbReference type="PIRSR" id="PIRSR634015-1"/>
    </source>
</evidence>
<dbReference type="Proteomes" id="UP000293162">
    <property type="component" value="Unassembled WGS sequence"/>
</dbReference>
<feature type="binding site" evidence="2">
    <location>
        <position position="362"/>
    </location>
    <ligand>
        <name>Zn(2+)</name>
        <dbReference type="ChEBI" id="CHEBI:29105"/>
        <note>catalytic</note>
    </ligand>
</feature>
<dbReference type="InterPro" id="IPR027268">
    <property type="entry name" value="Peptidase_M4/M1_CTD_sf"/>
</dbReference>
<feature type="binding site" evidence="2">
    <location>
        <position position="358"/>
    </location>
    <ligand>
        <name>Zn(2+)</name>
        <dbReference type="ChEBI" id="CHEBI:29105"/>
        <note>catalytic</note>
    </ligand>
</feature>
<evidence type="ECO:0000313" key="5">
    <source>
        <dbReference type="EMBL" id="RYU92806.1"/>
    </source>
</evidence>
<dbReference type="InterPro" id="IPR014782">
    <property type="entry name" value="Peptidase_M1_dom"/>
</dbReference>
<dbReference type="RefSeq" id="WP_130024041.1">
    <property type="nucleotide sequence ID" value="NZ_SEWF01000071.1"/>
</dbReference>
<dbReference type="GO" id="GO:0008270">
    <property type="term" value="F:zinc ion binding"/>
    <property type="evidence" value="ECO:0007669"/>
    <property type="project" value="InterPro"/>
</dbReference>
<dbReference type="CDD" id="cd09604">
    <property type="entry name" value="M1_APN_like"/>
    <property type="match status" value="1"/>
</dbReference>
<keyword evidence="2" id="KW-0862">Zinc</keyword>
<keyword evidence="2" id="KW-0479">Metal-binding</keyword>
<accession>A0A4Q5LT62</accession>
<reference evidence="5 6" key="1">
    <citation type="submission" date="2019-02" db="EMBL/GenBank/DDBJ databases">
        <title>Bacterial novel species Emticicia sp. 17J42-9 isolated from soil.</title>
        <authorList>
            <person name="Jung H.-Y."/>
        </authorList>
    </citation>
    <scope>NUCLEOTIDE SEQUENCE [LARGE SCALE GENOMIC DNA]</scope>
    <source>
        <strain evidence="5 6">17J42-9</strain>
    </source>
</reference>
<dbReference type="GO" id="GO:0008237">
    <property type="term" value="F:metallopeptidase activity"/>
    <property type="evidence" value="ECO:0007669"/>
    <property type="project" value="InterPro"/>
</dbReference>
<dbReference type="AlphaFoldDB" id="A0A4Q5LT62"/>
<feature type="signal peptide" evidence="3">
    <location>
        <begin position="1"/>
        <end position="19"/>
    </location>
</feature>
<dbReference type="PANTHER" id="PTHR45726:SF3">
    <property type="entry name" value="LEUKOTRIENE A-4 HYDROLASE"/>
    <property type="match status" value="1"/>
</dbReference>
<dbReference type="InterPro" id="IPR034015">
    <property type="entry name" value="M1_LTA4H"/>
</dbReference>
<evidence type="ECO:0000259" key="4">
    <source>
        <dbReference type="Pfam" id="PF01433"/>
    </source>
</evidence>
<evidence type="ECO:0000256" key="2">
    <source>
        <dbReference type="PIRSR" id="PIRSR634015-3"/>
    </source>
</evidence>
<dbReference type="EMBL" id="SEWF01000071">
    <property type="protein sequence ID" value="RYU92806.1"/>
    <property type="molecule type" value="Genomic_DNA"/>
</dbReference>
<dbReference type="Pfam" id="PF01433">
    <property type="entry name" value="Peptidase_M1"/>
    <property type="match status" value="1"/>
</dbReference>
<evidence type="ECO:0000313" key="6">
    <source>
        <dbReference type="Proteomes" id="UP000293162"/>
    </source>
</evidence>
<dbReference type="Gene3D" id="1.10.390.10">
    <property type="entry name" value="Neutral Protease Domain 2"/>
    <property type="match status" value="1"/>
</dbReference>
<keyword evidence="3" id="KW-0732">Signal</keyword>
<dbReference type="OrthoDB" id="9814383at2"/>
<feature type="chain" id="PRO_5020806101" evidence="3">
    <location>
        <begin position="20"/>
        <end position="636"/>
    </location>
</feature>
<feature type="active site" description="Proton donor" evidence="1">
    <location>
        <position position="447"/>
    </location>
</feature>
<dbReference type="PANTHER" id="PTHR45726">
    <property type="entry name" value="LEUKOTRIENE A-4 HYDROLASE"/>
    <property type="match status" value="1"/>
</dbReference>
<dbReference type="SUPFAM" id="SSF55486">
    <property type="entry name" value="Metalloproteases ('zincins'), catalytic domain"/>
    <property type="match status" value="1"/>
</dbReference>
<evidence type="ECO:0000256" key="3">
    <source>
        <dbReference type="SAM" id="SignalP"/>
    </source>
</evidence>
<sequence length="636" mass="72950">MNQFLRIFLLFCLVAHANAQNKPLSNRIASYTIDVVLDADKKTLKGRETLVWKNTSTDHISELQFHLYLNAFKDKNSTFMKESGGQLRGDILDGSKPFNLGSINIESMQVRNGETLTKKIQFIQPDDLNEKDQTVISVPLSKPLHPNESITLDINFKAKLPQIFARTGFADNYFLVGQWFPKIGVYEPAGMRYATKGQWNCHQFHANTEFYADFGTYKVSMTVPKDFQVAATGIFQSESPYDNNTKTITYLAEDVHDFAWTASPRFVISERQWKHVKIKAVMQPEHGASTERYFQAAITALTYFEKNLGKYPHTVLSLIDPPMNGAGSGGMEYPTFITCGTAWGLPKGLKFPEIVTVHEFGHQYFQGMLANNEFEESFLDEGFNQYYEGRIMDENYTPGSQVNFLGFTINDMETSRISYVTLKDPKITEVYRNAWQYPKGTYSVMTYTKTATWLKTLENMIGRSTMDEVMQTYFIRWRFKHPCVKDFIAVANEIIPKRTGNRFGADMNWYFEQVLYKAPVLDYAVKSIKVTDGNQGSSEFTIERLGDMILPTEISVQFADGKQELISWNGEEKSKIYRFNKEISSVKVDPQNKLLLDLNFNNNSKAIDPSTLAFKKYTMKIMFWIQNMMQWMAGLA</sequence>
<feature type="domain" description="Peptidase M1 membrane alanine aminopeptidase" evidence="4">
    <location>
        <begin position="354"/>
        <end position="492"/>
    </location>
</feature>